<keyword evidence="5" id="KW-1003">Cell membrane</keyword>
<dbReference type="FunFam" id="1.20.80.10:FF:000002">
    <property type="entry name" value="radixin isoform X1"/>
    <property type="match status" value="1"/>
</dbReference>
<evidence type="ECO:0000256" key="9">
    <source>
        <dbReference type="SAM" id="Coils"/>
    </source>
</evidence>
<dbReference type="SMART" id="SM00295">
    <property type="entry name" value="B41"/>
    <property type="match status" value="1"/>
</dbReference>
<dbReference type="InterPro" id="IPR041789">
    <property type="entry name" value="ERM_FERM_C"/>
</dbReference>
<dbReference type="PRINTS" id="PR00935">
    <property type="entry name" value="BAND41"/>
</dbReference>
<dbReference type="GO" id="GO:0005886">
    <property type="term" value="C:plasma membrane"/>
    <property type="evidence" value="ECO:0007669"/>
    <property type="project" value="UniProtKB-SubCell"/>
</dbReference>
<evidence type="ECO:0000313" key="12">
    <source>
        <dbReference type="EMBL" id="CAD7230600.1"/>
    </source>
</evidence>
<feature type="compositionally biased region" description="Pro residues" evidence="10">
    <location>
        <begin position="599"/>
        <end position="611"/>
    </location>
</feature>
<dbReference type="GO" id="GO:0003779">
    <property type="term" value="F:actin binding"/>
    <property type="evidence" value="ECO:0007669"/>
    <property type="project" value="InterPro"/>
</dbReference>
<comment type="subcellular location">
    <subcellularLocation>
        <location evidence="3">Cell junction</location>
        <location evidence="3">Adherens junction</location>
    </subcellularLocation>
    <subcellularLocation>
        <location evidence="2">Cell membrane</location>
        <topology evidence="2">Peripheral membrane protein</topology>
    </subcellularLocation>
    <subcellularLocation>
        <location evidence="1">Cell projection</location>
        <location evidence="1">Microvillus</location>
    </subcellularLocation>
    <subcellularLocation>
        <location evidence="8">Cell projection</location>
        <location evidence="8">Rhabdomere</location>
    </subcellularLocation>
</comment>
<dbReference type="PRINTS" id="PR00661">
    <property type="entry name" value="ERMFAMILY"/>
</dbReference>
<proteinExistence type="predicted"/>
<dbReference type="InterPro" id="IPR011993">
    <property type="entry name" value="PH-like_dom_sf"/>
</dbReference>
<dbReference type="InterPro" id="IPR035963">
    <property type="entry name" value="FERM_2"/>
</dbReference>
<dbReference type="PROSITE" id="PS50057">
    <property type="entry name" value="FERM_3"/>
    <property type="match status" value="1"/>
</dbReference>
<dbReference type="Pfam" id="PF09379">
    <property type="entry name" value="FERM_N"/>
    <property type="match status" value="1"/>
</dbReference>
<feature type="compositionally biased region" description="Basic and acidic residues" evidence="10">
    <location>
        <begin position="521"/>
        <end position="532"/>
    </location>
</feature>
<accession>A0A7R8ZMZ1</accession>
<feature type="compositionally biased region" description="Low complexity" evidence="10">
    <location>
        <begin position="589"/>
        <end position="598"/>
    </location>
</feature>
<dbReference type="EMBL" id="OB662813">
    <property type="protein sequence ID" value="CAD7230600.1"/>
    <property type="molecule type" value="Genomic_DNA"/>
</dbReference>
<keyword evidence="9" id="KW-0175">Coiled coil</keyword>
<feature type="domain" description="FERM" evidence="11">
    <location>
        <begin position="12"/>
        <end position="303"/>
    </location>
</feature>
<dbReference type="GO" id="GO:0005902">
    <property type="term" value="C:microvillus"/>
    <property type="evidence" value="ECO:0007669"/>
    <property type="project" value="UniProtKB-SubCell"/>
</dbReference>
<evidence type="ECO:0000256" key="4">
    <source>
        <dbReference type="ARBA" id="ARBA00022025"/>
    </source>
</evidence>
<dbReference type="Pfam" id="PF09380">
    <property type="entry name" value="FERM_C"/>
    <property type="match status" value="1"/>
</dbReference>
<dbReference type="PANTHER" id="PTHR23281">
    <property type="entry name" value="MERLIN/MOESIN/EZRIN/RADIXIN"/>
    <property type="match status" value="1"/>
</dbReference>
<dbReference type="InterPro" id="IPR019748">
    <property type="entry name" value="FERM_central"/>
</dbReference>
<evidence type="ECO:0000256" key="10">
    <source>
        <dbReference type="SAM" id="MobiDB-lite"/>
    </source>
</evidence>
<evidence type="ECO:0000256" key="7">
    <source>
        <dbReference type="ARBA" id="ARBA00023136"/>
    </source>
</evidence>
<dbReference type="SUPFAM" id="SSF47031">
    <property type="entry name" value="Second domain of FERM"/>
    <property type="match status" value="1"/>
</dbReference>
<dbReference type="AlphaFoldDB" id="A0A7R8ZMZ1"/>
<dbReference type="InterPro" id="IPR011174">
    <property type="entry name" value="ERM"/>
</dbReference>
<dbReference type="InterPro" id="IPR008954">
    <property type="entry name" value="Moesin_tail_sf"/>
</dbReference>
<dbReference type="InterPro" id="IPR046810">
    <property type="entry name" value="ERM_helical"/>
</dbReference>
<dbReference type="InterPro" id="IPR019749">
    <property type="entry name" value="Band_41_domain"/>
</dbReference>
<dbReference type="SUPFAM" id="SSF50729">
    <property type="entry name" value="PH domain-like"/>
    <property type="match status" value="1"/>
</dbReference>
<evidence type="ECO:0000256" key="1">
    <source>
        <dbReference type="ARBA" id="ARBA00004105"/>
    </source>
</evidence>
<dbReference type="SUPFAM" id="SSF48678">
    <property type="entry name" value="Moesin tail domain"/>
    <property type="match status" value="1"/>
</dbReference>
<organism evidence="12">
    <name type="scientific">Cyprideis torosa</name>
    <dbReference type="NCBI Taxonomy" id="163714"/>
    <lineage>
        <taxon>Eukaryota</taxon>
        <taxon>Metazoa</taxon>
        <taxon>Ecdysozoa</taxon>
        <taxon>Arthropoda</taxon>
        <taxon>Crustacea</taxon>
        <taxon>Oligostraca</taxon>
        <taxon>Ostracoda</taxon>
        <taxon>Podocopa</taxon>
        <taxon>Podocopida</taxon>
        <taxon>Cytherocopina</taxon>
        <taxon>Cytheroidea</taxon>
        <taxon>Cytherideidae</taxon>
        <taxon>Cyprideis</taxon>
    </lineage>
</organism>
<dbReference type="InterPro" id="IPR019747">
    <property type="entry name" value="FERM_CS"/>
</dbReference>
<dbReference type="InterPro" id="IPR018980">
    <property type="entry name" value="FERM_PH-like_C"/>
</dbReference>
<dbReference type="Gene3D" id="1.20.5.450">
    <property type="match status" value="1"/>
</dbReference>
<reference evidence="12" key="1">
    <citation type="submission" date="2020-11" db="EMBL/GenBank/DDBJ databases">
        <authorList>
            <person name="Tran Van P."/>
        </authorList>
    </citation>
    <scope>NUCLEOTIDE SEQUENCE</scope>
</reference>
<dbReference type="InterPro" id="IPR011259">
    <property type="entry name" value="ERM_C_dom"/>
</dbReference>
<dbReference type="Gene3D" id="3.10.20.90">
    <property type="entry name" value="Phosphatidylinositol 3-kinase Catalytic Subunit, Chain A, domain 1"/>
    <property type="match status" value="1"/>
</dbReference>
<dbReference type="Pfam" id="PF00373">
    <property type="entry name" value="FERM_M"/>
    <property type="match status" value="1"/>
</dbReference>
<gene>
    <name evidence="12" type="ORF">CTOB1V02_LOCUS8458</name>
</gene>
<feature type="coiled-coil region" evidence="9">
    <location>
        <begin position="656"/>
        <end position="701"/>
    </location>
</feature>
<keyword evidence="7" id="KW-0472">Membrane</keyword>
<evidence type="ECO:0000256" key="2">
    <source>
        <dbReference type="ARBA" id="ARBA00004202"/>
    </source>
</evidence>
<feature type="coiled-coil region" evidence="9">
    <location>
        <begin position="319"/>
        <end position="463"/>
    </location>
</feature>
<dbReference type="GO" id="GO:0005912">
    <property type="term" value="C:adherens junction"/>
    <property type="evidence" value="ECO:0007669"/>
    <property type="project" value="UniProtKB-SubCell"/>
</dbReference>
<dbReference type="InterPro" id="IPR014352">
    <property type="entry name" value="FERM/acyl-CoA-bd_prot_sf"/>
</dbReference>
<evidence type="ECO:0000256" key="6">
    <source>
        <dbReference type="ARBA" id="ARBA00022949"/>
    </source>
</evidence>
<evidence type="ECO:0000256" key="3">
    <source>
        <dbReference type="ARBA" id="ARBA00004536"/>
    </source>
</evidence>
<dbReference type="InterPro" id="IPR000299">
    <property type="entry name" value="FERM_domain"/>
</dbReference>
<keyword evidence="6" id="KW-0965">Cell junction</keyword>
<dbReference type="GO" id="GO:0048731">
    <property type="term" value="P:system development"/>
    <property type="evidence" value="ECO:0007669"/>
    <property type="project" value="UniProtKB-ARBA"/>
</dbReference>
<dbReference type="InterPro" id="IPR000798">
    <property type="entry name" value="Ez/rad/moesin-like"/>
</dbReference>
<feature type="region of interest" description="Disordered" evidence="10">
    <location>
        <begin position="583"/>
        <end position="619"/>
    </location>
</feature>
<sequence length="736" mass="84829">MFRRRKKPGKSFPVIVITMDQEEMEFNLEWKATGRDLLELVCRTIGLRETWFFGLQYVSSYNLLSWIRMDKKIQSQDIPHEYPVKFYFLAQFYPENVNEELVQEVTQHLFFLQVKQQIVGMDIYCPPEVAVLLASYALQAKYGDIDEARYKPGMLIKEELLPPRVLEQYQMTPEMWEEKIRVWYQDHRGKPRDVVEMEYLKIAQDLDMYGINYYHITNKKGTELWLGVTAQGLKIFEKENKLAPKTMFPWSEIRNISFDDKKFIIKLVDKNSPPFSFYSRNLRVNKTILELCIGNHNLFMRRRRPDSMEVQHMKARAKEESLRRQMERSKLAREKQLREELEMERSQLEHRLMQYQEEARLANEALHRSEEAAELLAEKSRLAEEEARLLSEKATKAEEEVRRLGSLYQKGQEERQLLSQKMRDAELLAAQCMEESELRAEEARRLQDELRRARMAEKEAKERLFEVLKNTYVNGSTVVMNSSYDSGASVPHAHSPAGMVPPSSSLAPPPRSPRSALLDSPLEHHSSAHDRSGSSAGAPASEIDRLVMGYAEQNGTSSLRQALARSGAGDDSDDEVEDLVVDEAPGAPSPRRSILLPPSTSPPSSAAPPPYHLVATSSTSATTYTMSDIGRGEMVRGEERPEEDFNVDSLFVNGEMERLSLEIEKEREEYLQKSQSLRCQLSELKSEIDQLKVEENQTDLDEFHGQLAMQGEDKYSTINKIKQGSTKSRVAFFEEL</sequence>
<dbReference type="SUPFAM" id="SSF54236">
    <property type="entry name" value="Ubiquitin-like"/>
    <property type="match status" value="1"/>
</dbReference>
<dbReference type="Gene3D" id="1.20.80.10">
    <property type="match status" value="1"/>
</dbReference>
<name>A0A7R8ZMZ1_9CRUS</name>
<dbReference type="InterPro" id="IPR018979">
    <property type="entry name" value="FERM_N"/>
</dbReference>
<dbReference type="InterPro" id="IPR029071">
    <property type="entry name" value="Ubiquitin-like_domsf"/>
</dbReference>
<dbReference type="CDD" id="cd14473">
    <property type="entry name" value="FERM_B-lobe"/>
    <property type="match status" value="1"/>
</dbReference>
<dbReference type="CDD" id="cd13194">
    <property type="entry name" value="FERM_C_ERM"/>
    <property type="match status" value="1"/>
</dbReference>
<dbReference type="GO" id="GO:0009887">
    <property type="term" value="P:animal organ morphogenesis"/>
    <property type="evidence" value="ECO:0007669"/>
    <property type="project" value="UniProtKB-ARBA"/>
</dbReference>
<protein>
    <recommendedName>
        <fullName evidence="4">Moesin/ezrin/radixin homolog 1</fullName>
    </recommendedName>
</protein>
<evidence type="ECO:0000259" key="11">
    <source>
        <dbReference type="PROSITE" id="PS50057"/>
    </source>
</evidence>
<feature type="region of interest" description="Disordered" evidence="10">
    <location>
        <begin position="486"/>
        <end position="539"/>
    </location>
</feature>
<dbReference type="Gene3D" id="2.30.29.30">
    <property type="entry name" value="Pleckstrin-homology domain (PH domain)/Phosphotyrosine-binding domain (PTB)"/>
    <property type="match status" value="1"/>
</dbReference>
<dbReference type="OrthoDB" id="6018897at2759"/>
<dbReference type="Pfam" id="PF20492">
    <property type="entry name" value="ERM_helical"/>
    <property type="match status" value="1"/>
</dbReference>
<dbReference type="PROSITE" id="PS00660">
    <property type="entry name" value="FERM_1"/>
    <property type="match status" value="1"/>
</dbReference>
<dbReference type="SMART" id="SM01196">
    <property type="entry name" value="FERM_C"/>
    <property type="match status" value="1"/>
</dbReference>
<dbReference type="Gene3D" id="6.10.360.10">
    <property type="match status" value="1"/>
</dbReference>
<dbReference type="Pfam" id="PF00769">
    <property type="entry name" value="ERM_C"/>
    <property type="match status" value="1"/>
</dbReference>
<evidence type="ECO:0000256" key="5">
    <source>
        <dbReference type="ARBA" id="ARBA00022475"/>
    </source>
</evidence>
<evidence type="ECO:0000256" key="8">
    <source>
        <dbReference type="ARBA" id="ARBA00043944"/>
    </source>
</evidence>